<gene>
    <name evidence="10 12" type="primary">nadD</name>
    <name evidence="12" type="ORF">KHY36_07830</name>
</gene>
<keyword evidence="4 10" id="KW-0808">Transferase</keyword>
<comment type="function">
    <text evidence="1 10">Catalyzes the reversible adenylation of nicotinate mononucleotide (NaMN) to nicotinic acid adenine dinucleotide (NaAD).</text>
</comment>
<evidence type="ECO:0000256" key="4">
    <source>
        <dbReference type="ARBA" id="ARBA00022679"/>
    </source>
</evidence>
<keyword evidence="8 10" id="KW-0520">NAD</keyword>
<name>A0A943HJ85_9FIRM</name>
<dbReference type="HAMAP" id="MF_00244">
    <property type="entry name" value="NaMN_adenylyltr"/>
    <property type="match status" value="1"/>
</dbReference>
<dbReference type="AlphaFoldDB" id="A0A943HJ85"/>
<organism evidence="12 13">
    <name type="scientific">Subdoligranulum variabile</name>
    <dbReference type="NCBI Taxonomy" id="214851"/>
    <lineage>
        <taxon>Bacteria</taxon>
        <taxon>Bacillati</taxon>
        <taxon>Bacillota</taxon>
        <taxon>Clostridia</taxon>
        <taxon>Eubacteriales</taxon>
        <taxon>Oscillospiraceae</taxon>
        <taxon>Subdoligranulum</taxon>
    </lineage>
</organism>
<dbReference type="GO" id="GO:0004515">
    <property type="term" value="F:nicotinate-nucleotide adenylyltransferase activity"/>
    <property type="evidence" value="ECO:0007669"/>
    <property type="project" value="UniProtKB-UniRule"/>
</dbReference>
<keyword evidence="5 10" id="KW-0548">Nucleotidyltransferase</keyword>
<dbReference type="PANTHER" id="PTHR39321:SF3">
    <property type="entry name" value="PHOSPHOPANTETHEINE ADENYLYLTRANSFERASE"/>
    <property type="match status" value="1"/>
</dbReference>
<evidence type="ECO:0000256" key="9">
    <source>
        <dbReference type="ARBA" id="ARBA00048721"/>
    </source>
</evidence>
<feature type="domain" description="Cytidyltransferase-like" evidence="11">
    <location>
        <begin position="5"/>
        <end position="169"/>
    </location>
</feature>
<dbReference type="Pfam" id="PF01467">
    <property type="entry name" value="CTP_transf_like"/>
    <property type="match status" value="1"/>
</dbReference>
<evidence type="ECO:0000256" key="2">
    <source>
        <dbReference type="ARBA" id="ARBA00005019"/>
    </source>
</evidence>
<dbReference type="EMBL" id="JAGZGG010000016">
    <property type="protein sequence ID" value="MBS5332421.1"/>
    <property type="molecule type" value="Genomic_DNA"/>
</dbReference>
<evidence type="ECO:0000313" key="13">
    <source>
        <dbReference type="Proteomes" id="UP000759273"/>
    </source>
</evidence>
<dbReference type="NCBIfam" id="TIGR00125">
    <property type="entry name" value="cyt_tran_rel"/>
    <property type="match status" value="1"/>
</dbReference>
<dbReference type="PANTHER" id="PTHR39321">
    <property type="entry name" value="NICOTINATE-NUCLEOTIDE ADENYLYLTRANSFERASE-RELATED"/>
    <property type="match status" value="1"/>
</dbReference>
<sequence>MKILLYGGTFDPPHNGHKNNLRAALERVRPDRAIVMPAGTPPHKHASATPAELRLQMCQCFRALSPAVEVSDWEIRQGGRSYTVHTLEMLRDANPGAELYLCVGSDMLLTFGEWYRWQDMLKMAALVVESRTGTDDAALHAAAAKLEQAGGTVLFAQAESYPCASSDIRSGKIPPEKWPEVLPPEVLAVIRKNKLYGAM</sequence>
<reference evidence="12" key="1">
    <citation type="submission" date="2021-02" db="EMBL/GenBank/DDBJ databases">
        <title>Infant gut strain persistence is associated with maternal origin, phylogeny, and functional potential including surface adhesion and iron acquisition.</title>
        <authorList>
            <person name="Lou Y.C."/>
        </authorList>
    </citation>
    <scope>NUCLEOTIDE SEQUENCE</scope>
    <source>
        <strain evidence="12">L3_101_000M1_dasL3_101_000M1_concoct_87</strain>
    </source>
</reference>
<comment type="catalytic activity">
    <reaction evidence="9 10">
        <text>nicotinate beta-D-ribonucleotide + ATP + H(+) = deamido-NAD(+) + diphosphate</text>
        <dbReference type="Rhea" id="RHEA:22860"/>
        <dbReference type="ChEBI" id="CHEBI:15378"/>
        <dbReference type="ChEBI" id="CHEBI:30616"/>
        <dbReference type="ChEBI" id="CHEBI:33019"/>
        <dbReference type="ChEBI" id="CHEBI:57502"/>
        <dbReference type="ChEBI" id="CHEBI:58437"/>
        <dbReference type="EC" id="2.7.7.18"/>
    </reaction>
</comment>
<dbReference type="NCBIfam" id="TIGR00482">
    <property type="entry name" value="nicotinate (nicotinamide) nucleotide adenylyltransferase"/>
    <property type="match status" value="1"/>
</dbReference>
<dbReference type="Proteomes" id="UP000759273">
    <property type="component" value="Unassembled WGS sequence"/>
</dbReference>
<proteinExistence type="inferred from homology"/>
<dbReference type="InterPro" id="IPR014729">
    <property type="entry name" value="Rossmann-like_a/b/a_fold"/>
</dbReference>
<dbReference type="InterPro" id="IPR004821">
    <property type="entry name" value="Cyt_trans-like"/>
</dbReference>
<dbReference type="EC" id="2.7.7.18" evidence="10"/>
<accession>A0A943HJ85</accession>
<keyword evidence="7 10" id="KW-0067">ATP-binding</keyword>
<comment type="caution">
    <text evidence="12">The sequence shown here is derived from an EMBL/GenBank/DDBJ whole genome shotgun (WGS) entry which is preliminary data.</text>
</comment>
<evidence type="ECO:0000256" key="3">
    <source>
        <dbReference type="ARBA" id="ARBA00022642"/>
    </source>
</evidence>
<evidence type="ECO:0000259" key="11">
    <source>
        <dbReference type="Pfam" id="PF01467"/>
    </source>
</evidence>
<keyword evidence="3 10" id="KW-0662">Pyridine nucleotide biosynthesis</keyword>
<evidence type="ECO:0000256" key="1">
    <source>
        <dbReference type="ARBA" id="ARBA00002324"/>
    </source>
</evidence>
<keyword evidence="6 10" id="KW-0547">Nucleotide-binding</keyword>
<dbReference type="SUPFAM" id="SSF52374">
    <property type="entry name" value="Nucleotidylyl transferase"/>
    <property type="match status" value="1"/>
</dbReference>
<dbReference type="GO" id="GO:0005524">
    <property type="term" value="F:ATP binding"/>
    <property type="evidence" value="ECO:0007669"/>
    <property type="project" value="UniProtKB-KW"/>
</dbReference>
<evidence type="ECO:0000256" key="8">
    <source>
        <dbReference type="ARBA" id="ARBA00023027"/>
    </source>
</evidence>
<dbReference type="CDD" id="cd02165">
    <property type="entry name" value="NMNAT"/>
    <property type="match status" value="1"/>
</dbReference>
<evidence type="ECO:0000256" key="6">
    <source>
        <dbReference type="ARBA" id="ARBA00022741"/>
    </source>
</evidence>
<evidence type="ECO:0000256" key="7">
    <source>
        <dbReference type="ARBA" id="ARBA00022840"/>
    </source>
</evidence>
<comment type="similarity">
    <text evidence="10">Belongs to the NadD family.</text>
</comment>
<protein>
    <recommendedName>
        <fullName evidence="10">Probable nicotinate-nucleotide adenylyltransferase</fullName>
        <ecNumber evidence="10">2.7.7.18</ecNumber>
    </recommendedName>
    <alternativeName>
        <fullName evidence="10">Deamido-NAD(+) diphosphorylase</fullName>
    </alternativeName>
    <alternativeName>
        <fullName evidence="10">Deamido-NAD(+) pyrophosphorylase</fullName>
    </alternativeName>
    <alternativeName>
        <fullName evidence="10">Nicotinate mononucleotide adenylyltransferase</fullName>
        <shortName evidence="10">NaMN adenylyltransferase</shortName>
    </alternativeName>
</protein>
<dbReference type="Gene3D" id="3.40.50.620">
    <property type="entry name" value="HUPs"/>
    <property type="match status" value="1"/>
</dbReference>
<evidence type="ECO:0000256" key="5">
    <source>
        <dbReference type="ARBA" id="ARBA00022695"/>
    </source>
</evidence>
<dbReference type="GO" id="GO:0009435">
    <property type="term" value="P:NAD+ biosynthetic process"/>
    <property type="evidence" value="ECO:0007669"/>
    <property type="project" value="UniProtKB-UniRule"/>
</dbReference>
<dbReference type="InterPro" id="IPR005248">
    <property type="entry name" value="NadD/NMNAT"/>
</dbReference>
<evidence type="ECO:0000256" key="10">
    <source>
        <dbReference type="HAMAP-Rule" id="MF_00244"/>
    </source>
</evidence>
<evidence type="ECO:0000313" key="12">
    <source>
        <dbReference type="EMBL" id="MBS5332421.1"/>
    </source>
</evidence>
<comment type="pathway">
    <text evidence="2 10">Cofactor biosynthesis; NAD(+) biosynthesis; deamido-NAD(+) from nicotinate D-ribonucleotide: step 1/1.</text>
</comment>